<keyword evidence="4" id="KW-1185">Reference proteome</keyword>
<feature type="region of interest" description="Disordered" evidence="2">
    <location>
        <begin position="80"/>
        <end position="123"/>
    </location>
</feature>
<feature type="compositionally biased region" description="Polar residues" evidence="2">
    <location>
        <begin position="98"/>
        <end position="110"/>
    </location>
</feature>
<feature type="coiled-coil region" evidence="1">
    <location>
        <begin position="820"/>
        <end position="847"/>
    </location>
</feature>
<proteinExistence type="predicted"/>
<feature type="compositionally biased region" description="Polar residues" evidence="2">
    <location>
        <begin position="431"/>
        <end position="460"/>
    </location>
</feature>
<feature type="region of interest" description="Disordered" evidence="2">
    <location>
        <begin position="1"/>
        <end position="20"/>
    </location>
</feature>
<name>H2AM82_KAZAF</name>
<keyword evidence="1" id="KW-0175">Coiled coil</keyword>
<dbReference type="HOGENOM" id="CLU_312205_0_0_1"/>
<dbReference type="eggNOG" id="ENOG502S6M4">
    <property type="taxonomic scope" value="Eukaryota"/>
</dbReference>
<dbReference type="Proteomes" id="UP000005220">
    <property type="component" value="Chromosome 1"/>
</dbReference>
<accession>H2AM82</accession>
<dbReference type="EMBL" id="HE650821">
    <property type="protein sequence ID" value="CCF55482.1"/>
    <property type="molecule type" value="Genomic_DNA"/>
</dbReference>
<feature type="compositionally biased region" description="Low complexity" evidence="2">
    <location>
        <begin position="80"/>
        <end position="90"/>
    </location>
</feature>
<evidence type="ECO:0000256" key="1">
    <source>
        <dbReference type="SAM" id="Coils"/>
    </source>
</evidence>
<feature type="region of interest" description="Disordered" evidence="2">
    <location>
        <begin position="417"/>
        <end position="460"/>
    </location>
</feature>
<dbReference type="InParanoid" id="H2AM82"/>
<organism evidence="3 4">
    <name type="scientific">Kazachstania africana (strain ATCC 22294 / BCRC 22015 / CBS 2517 / CECT 1963 / NBRC 1671 / NRRL Y-8276)</name>
    <name type="common">Yeast</name>
    <name type="synonym">Kluyveromyces africanus</name>
    <dbReference type="NCBI Taxonomy" id="1071382"/>
    <lineage>
        <taxon>Eukaryota</taxon>
        <taxon>Fungi</taxon>
        <taxon>Dikarya</taxon>
        <taxon>Ascomycota</taxon>
        <taxon>Saccharomycotina</taxon>
        <taxon>Saccharomycetes</taxon>
        <taxon>Saccharomycetales</taxon>
        <taxon>Saccharomycetaceae</taxon>
        <taxon>Kazachstania</taxon>
    </lineage>
</organism>
<gene>
    <name evidence="3" type="primary">KAFR0A00440</name>
    <name evidence="3" type="ORF">KAFR_0A00440</name>
</gene>
<dbReference type="RefSeq" id="XP_003954617.1">
    <property type="nucleotide sequence ID" value="XM_003954568.1"/>
</dbReference>
<dbReference type="KEGG" id="kaf:KAFR_0A00440"/>
<dbReference type="AlphaFoldDB" id="H2AM82"/>
<feature type="compositionally biased region" description="Polar residues" evidence="2">
    <location>
        <begin position="252"/>
        <end position="262"/>
    </location>
</feature>
<feature type="coiled-coil region" evidence="1">
    <location>
        <begin position="507"/>
        <end position="537"/>
    </location>
</feature>
<evidence type="ECO:0000313" key="4">
    <source>
        <dbReference type="Proteomes" id="UP000005220"/>
    </source>
</evidence>
<evidence type="ECO:0000256" key="2">
    <source>
        <dbReference type="SAM" id="MobiDB-lite"/>
    </source>
</evidence>
<protein>
    <submittedName>
        <fullName evidence="3">Uncharacterized protein</fullName>
    </submittedName>
</protein>
<dbReference type="GeneID" id="13882182"/>
<feature type="region of interest" description="Disordered" evidence="2">
    <location>
        <begin position="234"/>
        <end position="262"/>
    </location>
</feature>
<evidence type="ECO:0000313" key="3">
    <source>
        <dbReference type="EMBL" id="CCF55482.1"/>
    </source>
</evidence>
<reference evidence="3 4" key="1">
    <citation type="journal article" date="2011" name="Proc. Natl. Acad. Sci. U.S.A.">
        <title>Evolutionary erosion of yeast sex chromosomes by mating-type switching accidents.</title>
        <authorList>
            <person name="Gordon J.L."/>
            <person name="Armisen D."/>
            <person name="Proux-Wera E."/>
            <person name="Oheigeartaigh S.S."/>
            <person name="Byrne K.P."/>
            <person name="Wolfe K.H."/>
        </authorList>
    </citation>
    <scope>NUCLEOTIDE SEQUENCE [LARGE SCALE GENOMIC DNA]</scope>
    <source>
        <strain evidence="4">ATCC 22294 / BCRC 22015 / CBS 2517 / CECT 1963 / NBRC 1671 / NRRL Y-8276</strain>
    </source>
</reference>
<dbReference type="FunCoup" id="H2AM82">
    <property type="interactions" value="94"/>
</dbReference>
<dbReference type="OrthoDB" id="3993678at2759"/>
<sequence>MEAAMNTSTNHTSSMNQMRNGFLTNDIGSIDITQETPVNQNLNQQNANQNYLMNQTIQQRPQYQFGVQNQHFQQNVPQQFSGQMAAQQQGYNGMSPGQRYQQNHASQARQPKTEPKKSHSLTQKSFSNFFKSKNHFGKFKRGNNMDSVGTIAAEESERQVNNNAADDVILNNTNDTFYTFNDIQKAGYKQGDKFNHNSSTTPIIPTIITTNHNDMSSTEYRKYMTNQRKMAMSAVARQQQQGPQNTNNPRTLSLQQGNPNINNPRTLSLQQGNPNMNNPRAMSLQQGAPRMFPPTAPNNISNNNNDVRTMSLQQGPPRQFNQTYMNNSRSNTFMNSSMPRPPIPQQQGAPRTMSLTNNQQRPFTTQNHMNMMHPQLPGFNNAPMPLQQNNIQPQNRNMVQNRGQIMPNMNQNLNSMNNLRQLQNPPPSQDPLYTSNNRGDSLYPNNNSFPSEASNNSPVPGYVSNSSVSTSMYAQEPLGKESSNISQPKLNVIKLSEPQQIEIKQREQQLAKRASQLQQREDKINEKEREVDIELEQNLNLRPNSALENGLQNLNISDDHMRYDQTAPTVLTEKVLTFNSLEKDKPVSHQSKNTVGTEPFSTTDDFQKEMTMVLDAFLLLSYNSKRISIADNRRGSSTIEKHSSESNINVDITDASIQDDTFQYKKDNYKKYDTLEESDKDNENDEFNFDNTVTEKYKYTDVTGKKSNELFITGDNLTLLNENKALVSELTLLSTELAESIKRETILSKQLNLKLERGNQSLKPASLSDFESELEKNTSKVVELIKQVNEERLKRFIAEERALLLEKGENTDSLELLHLINELKFKLKMKDDEVADLKLRLNTFEKQF</sequence>
<feature type="compositionally biased region" description="Low complexity" evidence="2">
    <location>
        <begin position="237"/>
        <end position="251"/>
    </location>
</feature>